<feature type="domain" description="Phosphatidylinositol-specific phospholipase C X" evidence="6">
    <location>
        <begin position="16"/>
        <end position="151"/>
    </location>
</feature>
<gene>
    <name evidence="7" type="ORF">ERS008502_04159</name>
</gene>
<sequence>MNRKNWMGKLNDSMLLSNISIPGTHNSAAIFPFMIPTGQIQTQLWDIDIQLNNGIRFLDIKCRLIEDVLALYHSDVYLNQNLSDILTSCLVFIKNNPTEFIILSIKQEGDDGKFHDVLLKSYLSVYLDYFFIIDKIPSIEEIRGKIILLCRYQDGNMGINVMPWEDDKTFVIDNGYYKVHVQDEYSGYTVLSIKNKRKPINDLIALAKRKGDDEIYINYTNIGGYLVTPFIGANGFTEDDGINKWFSNEYKHRTKSYLGIIVSDCVDAQEGEIIDTVINANF</sequence>
<dbReference type="InterPro" id="IPR017946">
    <property type="entry name" value="PLC-like_Pdiesterase_TIM-brl"/>
</dbReference>
<comment type="caution">
    <text evidence="7">The sequence shown here is derived from an EMBL/GenBank/DDBJ whole genome shotgun (WGS) entry which is preliminary data.</text>
</comment>
<dbReference type="CDD" id="cd08586">
    <property type="entry name" value="PI-PLCc_BcPLC_like"/>
    <property type="match status" value="1"/>
</dbReference>
<comment type="catalytic activity">
    <reaction evidence="1">
        <text>a 1,2-diacyl-sn-glycero-3-phospho-(1D-myo-inositol) = 1D-myo-inositol 1,2-cyclic phosphate + a 1,2-diacyl-sn-glycerol</text>
        <dbReference type="Rhea" id="RHEA:17093"/>
        <dbReference type="ChEBI" id="CHEBI:17815"/>
        <dbReference type="ChEBI" id="CHEBI:57880"/>
        <dbReference type="ChEBI" id="CHEBI:58484"/>
        <dbReference type="EC" id="4.6.1.13"/>
    </reaction>
</comment>
<dbReference type="Gene3D" id="3.20.20.190">
    <property type="entry name" value="Phosphatidylinositol (PI) phosphodiesterase"/>
    <property type="match status" value="1"/>
</dbReference>
<dbReference type="AlphaFoldDB" id="A0AA36LSS2"/>
<keyword evidence="7" id="KW-0456">Lyase</keyword>
<dbReference type="GO" id="GO:0004436">
    <property type="term" value="F:phosphatidylinositol diacylglycerol-lyase activity"/>
    <property type="evidence" value="ECO:0007669"/>
    <property type="project" value="UniProtKB-EC"/>
</dbReference>
<dbReference type="GO" id="GO:0008081">
    <property type="term" value="F:phosphoric diester hydrolase activity"/>
    <property type="evidence" value="ECO:0007669"/>
    <property type="project" value="InterPro"/>
</dbReference>
<evidence type="ECO:0000256" key="3">
    <source>
        <dbReference type="ARBA" id="ARBA00019758"/>
    </source>
</evidence>
<dbReference type="InterPro" id="IPR051057">
    <property type="entry name" value="PI-PLC_domain"/>
</dbReference>
<dbReference type="Proteomes" id="UP000040841">
    <property type="component" value="Unassembled WGS sequence"/>
</dbReference>
<dbReference type="Pfam" id="PF26146">
    <property type="entry name" value="PI-PLC_X"/>
    <property type="match status" value="1"/>
</dbReference>
<evidence type="ECO:0000256" key="4">
    <source>
        <dbReference type="ARBA" id="ARBA00030474"/>
    </source>
</evidence>
<reference evidence="7 8" key="1">
    <citation type="submission" date="2015-03" db="EMBL/GenBank/DDBJ databases">
        <authorList>
            <consortium name="Pathogen Informatics"/>
            <person name="Murphy D."/>
        </authorList>
    </citation>
    <scope>NUCLEOTIDE SEQUENCE [LARGE SCALE GENOMIC DNA]</scope>
    <source>
        <strain evidence="7 8">FE82747</strain>
    </source>
</reference>
<dbReference type="PANTHER" id="PTHR13593">
    <property type="match status" value="1"/>
</dbReference>
<dbReference type="EMBL" id="CQBM01000020">
    <property type="protein sequence ID" value="CNI74860.1"/>
    <property type="molecule type" value="Genomic_DNA"/>
</dbReference>
<protein>
    <recommendedName>
        <fullName evidence="3">1-phosphatidylinositol phosphodiesterase</fullName>
        <ecNumber evidence="2">4.6.1.13</ecNumber>
    </recommendedName>
    <alternativeName>
        <fullName evidence="4">Phosphatidylinositol diacylglycerol-lyase</fullName>
    </alternativeName>
    <alternativeName>
        <fullName evidence="5">Phosphatidylinositol-specific phospholipase C</fullName>
    </alternativeName>
</protein>
<dbReference type="RefSeq" id="WP_049648667.1">
    <property type="nucleotide sequence ID" value="NZ_CABHYS010000020.1"/>
</dbReference>
<evidence type="ECO:0000313" key="8">
    <source>
        <dbReference type="Proteomes" id="UP000040841"/>
    </source>
</evidence>
<dbReference type="InterPro" id="IPR000909">
    <property type="entry name" value="PLipase_C_PInositol-sp_X_dom"/>
</dbReference>
<dbReference type="SUPFAM" id="SSF51695">
    <property type="entry name" value="PLC-like phosphodiesterases"/>
    <property type="match status" value="1"/>
</dbReference>
<evidence type="ECO:0000256" key="5">
    <source>
        <dbReference type="ARBA" id="ARBA00030782"/>
    </source>
</evidence>
<evidence type="ECO:0000313" key="7">
    <source>
        <dbReference type="EMBL" id="CNI74860.1"/>
    </source>
</evidence>
<evidence type="ECO:0000259" key="6">
    <source>
        <dbReference type="SMART" id="SM00148"/>
    </source>
</evidence>
<dbReference type="EC" id="4.6.1.13" evidence="2"/>
<evidence type="ECO:0000256" key="2">
    <source>
        <dbReference type="ARBA" id="ARBA00012581"/>
    </source>
</evidence>
<proteinExistence type="predicted"/>
<evidence type="ECO:0000256" key="1">
    <source>
        <dbReference type="ARBA" id="ARBA00001316"/>
    </source>
</evidence>
<dbReference type="PANTHER" id="PTHR13593:SF113">
    <property type="entry name" value="SI:DKEY-266F7.9"/>
    <property type="match status" value="1"/>
</dbReference>
<accession>A0AA36LSS2</accession>
<dbReference type="SMART" id="SM00148">
    <property type="entry name" value="PLCXc"/>
    <property type="match status" value="1"/>
</dbReference>
<dbReference type="GO" id="GO:0006629">
    <property type="term" value="P:lipid metabolic process"/>
    <property type="evidence" value="ECO:0007669"/>
    <property type="project" value="InterPro"/>
</dbReference>
<name>A0AA36LSS2_YERMO</name>
<dbReference type="PROSITE" id="PS50007">
    <property type="entry name" value="PIPLC_X_DOMAIN"/>
    <property type="match status" value="1"/>
</dbReference>
<organism evidence="7 8">
    <name type="scientific">Yersinia mollaretii</name>
    <dbReference type="NCBI Taxonomy" id="33060"/>
    <lineage>
        <taxon>Bacteria</taxon>
        <taxon>Pseudomonadati</taxon>
        <taxon>Pseudomonadota</taxon>
        <taxon>Gammaproteobacteria</taxon>
        <taxon>Enterobacterales</taxon>
        <taxon>Yersiniaceae</taxon>
        <taxon>Yersinia</taxon>
    </lineage>
</organism>